<name>A0A183HXA4_9BILA</name>
<reference evidence="3" key="1">
    <citation type="submission" date="2016-06" db="UniProtKB">
        <authorList>
            <consortium name="WormBaseParasite"/>
        </authorList>
    </citation>
    <scope>IDENTIFICATION</scope>
</reference>
<sequence>MKKEQNQRLLLKLTWKIFHLRRNHSLLISHSSLQWFTI</sequence>
<dbReference type="EMBL" id="UZAJ01018390">
    <property type="protein sequence ID" value="VDO82068.1"/>
    <property type="molecule type" value="Genomic_DNA"/>
</dbReference>
<organism evidence="3">
    <name type="scientific">Onchocerca flexuosa</name>
    <dbReference type="NCBI Taxonomy" id="387005"/>
    <lineage>
        <taxon>Eukaryota</taxon>
        <taxon>Metazoa</taxon>
        <taxon>Ecdysozoa</taxon>
        <taxon>Nematoda</taxon>
        <taxon>Chromadorea</taxon>
        <taxon>Rhabditida</taxon>
        <taxon>Spirurina</taxon>
        <taxon>Spiruromorpha</taxon>
        <taxon>Filarioidea</taxon>
        <taxon>Onchocercidae</taxon>
        <taxon>Onchocerca</taxon>
    </lineage>
</organism>
<dbReference type="Proteomes" id="UP000267606">
    <property type="component" value="Unassembled WGS sequence"/>
</dbReference>
<gene>
    <name evidence="1" type="ORF">OFLC_LOCUS12116</name>
</gene>
<evidence type="ECO:0000313" key="2">
    <source>
        <dbReference type="Proteomes" id="UP000267606"/>
    </source>
</evidence>
<accession>A0A183HXA4</accession>
<proteinExistence type="predicted"/>
<reference evidence="1 2" key="2">
    <citation type="submission" date="2018-11" db="EMBL/GenBank/DDBJ databases">
        <authorList>
            <consortium name="Pathogen Informatics"/>
        </authorList>
    </citation>
    <scope>NUCLEOTIDE SEQUENCE [LARGE SCALE GENOMIC DNA]</scope>
</reference>
<protein>
    <submittedName>
        <fullName evidence="1 3">Uncharacterized protein</fullName>
    </submittedName>
</protein>
<keyword evidence="2" id="KW-1185">Reference proteome</keyword>
<dbReference type="WBParaSite" id="OFLC_0001211601-mRNA-1">
    <property type="protein sequence ID" value="OFLC_0001211601-mRNA-1"/>
    <property type="gene ID" value="OFLC_0001211601"/>
</dbReference>
<evidence type="ECO:0000313" key="3">
    <source>
        <dbReference type="WBParaSite" id="OFLC_0001211601-mRNA-1"/>
    </source>
</evidence>
<dbReference type="AlphaFoldDB" id="A0A183HXA4"/>
<evidence type="ECO:0000313" key="1">
    <source>
        <dbReference type="EMBL" id="VDO82068.1"/>
    </source>
</evidence>